<feature type="region of interest" description="Disordered" evidence="1">
    <location>
        <begin position="1"/>
        <end position="50"/>
    </location>
</feature>
<evidence type="ECO:0000313" key="3">
    <source>
        <dbReference type="Proteomes" id="UP001066276"/>
    </source>
</evidence>
<evidence type="ECO:0000256" key="1">
    <source>
        <dbReference type="SAM" id="MobiDB-lite"/>
    </source>
</evidence>
<comment type="caution">
    <text evidence="2">The sequence shown here is derived from an EMBL/GenBank/DDBJ whole genome shotgun (WGS) entry which is preliminary data.</text>
</comment>
<organism evidence="2 3">
    <name type="scientific">Pleurodeles waltl</name>
    <name type="common">Iberian ribbed newt</name>
    <dbReference type="NCBI Taxonomy" id="8319"/>
    <lineage>
        <taxon>Eukaryota</taxon>
        <taxon>Metazoa</taxon>
        <taxon>Chordata</taxon>
        <taxon>Craniata</taxon>
        <taxon>Vertebrata</taxon>
        <taxon>Euteleostomi</taxon>
        <taxon>Amphibia</taxon>
        <taxon>Batrachia</taxon>
        <taxon>Caudata</taxon>
        <taxon>Salamandroidea</taxon>
        <taxon>Salamandridae</taxon>
        <taxon>Pleurodelinae</taxon>
        <taxon>Pleurodeles</taxon>
    </lineage>
</organism>
<dbReference type="AlphaFoldDB" id="A0AAV7SIS4"/>
<evidence type="ECO:0000313" key="2">
    <source>
        <dbReference type="EMBL" id="KAJ1163990.1"/>
    </source>
</evidence>
<gene>
    <name evidence="2" type="ORF">NDU88_004437</name>
</gene>
<keyword evidence="3" id="KW-1185">Reference proteome</keyword>
<proteinExistence type="predicted"/>
<dbReference type="EMBL" id="JANPWB010000008">
    <property type="protein sequence ID" value="KAJ1163990.1"/>
    <property type="molecule type" value="Genomic_DNA"/>
</dbReference>
<name>A0AAV7SIS4_PLEWA</name>
<dbReference type="Proteomes" id="UP001066276">
    <property type="component" value="Chromosome 4_2"/>
</dbReference>
<sequence length="102" mass="10982">MGGAGPRYGLTTLQYEPLPPPHTHLLAGHSGRSSEQRFGEDGGAAPPMTPILRRPHRAAARLRSALLMGRGVPRSGSRLHFQVMAPRERPAVICSANPRRSA</sequence>
<reference evidence="2" key="1">
    <citation type="journal article" date="2022" name="bioRxiv">
        <title>Sequencing and chromosome-scale assembly of the giantPleurodeles waltlgenome.</title>
        <authorList>
            <person name="Brown T."/>
            <person name="Elewa A."/>
            <person name="Iarovenko S."/>
            <person name="Subramanian E."/>
            <person name="Araus A.J."/>
            <person name="Petzold A."/>
            <person name="Susuki M."/>
            <person name="Suzuki K.-i.T."/>
            <person name="Hayashi T."/>
            <person name="Toyoda A."/>
            <person name="Oliveira C."/>
            <person name="Osipova E."/>
            <person name="Leigh N.D."/>
            <person name="Simon A."/>
            <person name="Yun M.H."/>
        </authorList>
    </citation>
    <scope>NUCLEOTIDE SEQUENCE</scope>
    <source>
        <strain evidence="2">20211129_DDA</strain>
        <tissue evidence="2">Liver</tissue>
    </source>
</reference>
<accession>A0AAV7SIS4</accession>
<protein>
    <submittedName>
        <fullName evidence="2">Uncharacterized protein</fullName>
    </submittedName>
</protein>